<dbReference type="SUPFAM" id="SSF54236">
    <property type="entry name" value="Ubiquitin-like"/>
    <property type="match status" value="1"/>
</dbReference>
<organism evidence="2 3">
    <name type="scientific">Elaeis guineensis var. tenera</name>
    <name type="common">Oil palm</name>
    <dbReference type="NCBI Taxonomy" id="51953"/>
    <lineage>
        <taxon>Eukaryota</taxon>
        <taxon>Viridiplantae</taxon>
        <taxon>Streptophyta</taxon>
        <taxon>Embryophyta</taxon>
        <taxon>Tracheophyta</taxon>
        <taxon>Spermatophyta</taxon>
        <taxon>Magnoliopsida</taxon>
        <taxon>Liliopsida</taxon>
        <taxon>Arecaceae</taxon>
        <taxon>Arecoideae</taxon>
        <taxon>Cocoseae</taxon>
        <taxon>Elaeidinae</taxon>
        <taxon>Elaeis</taxon>
    </lineage>
</organism>
<reference evidence="3" key="1">
    <citation type="submission" date="2025-08" db="UniProtKB">
        <authorList>
            <consortium name="RefSeq"/>
        </authorList>
    </citation>
    <scope>IDENTIFICATION</scope>
</reference>
<dbReference type="InterPro" id="IPR000626">
    <property type="entry name" value="Ubiquitin-like_dom"/>
</dbReference>
<dbReference type="Proteomes" id="UP000504607">
    <property type="component" value="Chromosome 7"/>
</dbReference>
<dbReference type="Gene3D" id="3.10.20.90">
    <property type="entry name" value="Phosphatidylinositol 3-kinase Catalytic Subunit, Chain A, domain 1"/>
    <property type="match status" value="1"/>
</dbReference>
<dbReference type="AlphaFoldDB" id="A0A6J0PK54"/>
<name>A0A6J0PK54_ELAGV</name>
<dbReference type="Pfam" id="PF11976">
    <property type="entry name" value="Rad60-SLD"/>
    <property type="match status" value="1"/>
</dbReference>
<dbReference type="GeneID" id="109506098"/>
<evidence type="ECO:0000313" key="2">
    <source>
        <dbReference type="Proteomes" id="UP000504607"/>
    </source>
</evidence>
<evidence type="ECO:0000313" key="3">
    <source>
        <dbReference type="RefSeq" id="XP_019707332.1"/>
    </source>
</evidence>
<keyword evidence="2" id="KW-1185">Reference proteome</keyword>
<dbReference type="OrthoDB" id="442921at2759"/>
<feature type="domain" description="Ubiquitin-like" evidence="1">
    <location>
        <begin position="57"/>
        <end position="135"/>
    </location>
</feature>
<sequence length="139" mass="15864">MGLLITEETSGYLEHPQESKEKVAHCLVWSLLLIIREKKKMSVVTAKEDRRCSDRSSRINIKIVSNDGYDSVTVRVKRSIKMKDLMKAYNDRRSVGDNTFEFLLDGHRIQGEQTPDELEMKDGDEIDAMVHGHGGSAIW</sequence>
<dbReference type="PROSITE" id="PS50053">
    <property type="entry name" value="UBIQUITIN_2"/>
    <property type="match status" value="1"/>
</dbReference>
<evidence type="ECO:0000259" key="1">
    <source>
        <dbReference type="PROSITE" id="PS50053"/>
    </source>
</evidence>
<dbReference type="InterPro" id="IPR022617">
    <property type="entry name" value="Rad60/SUMO-like_dom"/>
</dbReference>
<dbReference type="PANTHER" id="PTHR10562">
    <property type="entry name" value="SMALL UBIQUITIN-RELATED MODIFIER"/>
    <property type="match status" value="1"/>
</dbReference>
<accession>A0A6J0PK54</accession>
<protein>
    <submittedName>
        <fullName evidence="3">Small ubiquitin-related modifier 1-like isoform X1</fullName>
    </submittedName>
</protein>
<gene>
    <name evidence="3" type="primary">LOC109506098</name>
</gene>
<proteinExistence type="predicted"/>
<dbReference type="InterPro" id="IPR029071">
    <property type="entry name" value="Ubiquitin-like_domsf"/>
</dbReference>
<dbReference type="KEGG" id="egu:109506098"/>
<dbReference type="SMART" id="SM00213">
    <property type="entry name" value="UBQ"/>
    <property type="match status" value="1"/>
</dbReference>
<dbReference type="RefSeq" id="XP_019707332.1">
    <property type="nucleotide sequence ID" value="XM_019851773.2"/>
</dbReference>
<dbReference type="InParanoid" id="A0A6J0PK54"/>